<sequence length="591" mass="68743">MDEQLRRYFAIESLAITPKRPSNDPEQRAVNILKESTTQLEDGHYQTGLLWKEQQTKMPNNYENAMKRLITTEKKIDRDVELRNKYKEQMKALVNKGYAERAPLHRTENRTWYLPHFPVINAMKPGKIRVVHDAAAKTKGVSLNDHLLTGPDLLQSLPGVIMRFRQHPVAVSADISEMFMQIKIKPEDRDALRYLWRGDKRGNEKPTEYRMTSLIFGATSSPATSIYIKNFNAEKYRETEPEVYRAVIKNHYVDDYIQSFETEQKAIDIAQRVRDVHREARFELKQWTSNSKRLLTALNETSEQKKSIDLHTENSSERVLGLNWNSDRDELTFNLNLARLPHDIMNSERPTKRQVLKIVMSLFDPLGLASPVTTKAKQLLQEIWRRGTGWDDEIDQDLATQWNDWKSQLINLKNEKIPRCYLRYTDATTLQLHTFVDASETAYAAALYWRATDSRGHVSTSLIIAKSRVAPLKITSIPRLELQAAVMGTKMATTVIEEHDRKPNTKFYWTDSKTVLTWLKNGARSYKPFVAHRIAAIEENSTLNEWRWVPTKQNVADDATRNVPRNLDRWYNGPEFLQHESNDWPTENLSF</sequence>
<dbReference type="Proteomes" id="UP000299102">
    <property type="component" value="Unassembled WGS sequence"/>
</dbReference>
<proteinExistence type="predicted"/>
<organism evidence="1 2">
    <name type="scientific">Eumeta variegata</name>
    <name type="common">Bagworm moth</name>
    <name type="synonym">Eumeta japonica</name>
    <dbReference type="NCBI Taxonomy" id="151549"/>
    <lineage>
        <taxon>Eukaryota</taxon>
        <taxon>Metazoa</taxon>
        <taxon>Ecdysozoa</taxon>
        <taxon>Arthropoda</taxon>
        <taxon>Hexapoda</taxon>
        <taxon>Insecta</taxon>
        <taxon>Pterygota</taxon>
        <taxon>Neoptera</taxon>
        <taxon>Endopterygota</taxon>
        <taxon>Lepidoptera</taxon>
        <taxon>Glossata</taxon>
        <taxon>Ditrysia</taxon>
        <taxon>Tineoidea</taxon>
        <taxon>Psychidae</taxon>
        <taxon>Oiketicinae</taxon>
        <taxon>Eumeta</taxon>
    </lineage>
</organism>
<dbReference type="Gene3D" id="3.30.70.270">
    <property type="match status" value="1"/>
</dbReference>
<keyword evidence="2" id="KW-1185">Reference proteome</keyword>
<dbReference type="Gene3D" id="3.10.10.10">
    <property type="entry name" value="HIV Type 1 Reverse Transcriptase, subunit A, domain 1"/>
    <property type="match status" value="1"/>
</dbReference>
<dbReference type="EMBL" id="BGZK01000673">
    <property type="protein sequence ID" value="GBP55617.1"/>
    <property type="molecule type" value="Genomic_DNA"/>
</dbReference>
<evidence type="ECO:0000313" key="2">
    <source>
        <dbReference type="Proteomes" id="UP000299102"/>
    </source>
</evidence>
<accession>A0A4C1WZU9</accession>
<dbReference type="AlphaFoldDB" id="A0A4C1WZU9"/>
<name>A0A4C1WZU9_EUMVA</name>
<dbReference type="SUPFAM" id="SSF56672">
    <property type="entry name" value="DNA/RNA polymerases"/>
    <property type="match status" value="1"/>
</dbReference>
<evidence type="ECO:0000313" key="1">
    <source>
        <dbReference type="EMBL" id="GBP55617.1"/>
    </source>
</evidence>
<dbReference type="InterPro" id="IPR043128">
    <property type="entry name" value="Rev_trsase/Diguanyl_cyclase"/>
</dbReference>
<dbReference type="InterPro" id="IPR043502">
    <property type="entry name" value="DNA/RNA_pol_sf"/>
</dbReference>
<protein>
    <recommendedName>
        <fullName evidence="3">Reverse transcriptase domain-containing protein</fullName>
    </recommendedName>
</protein>
<dbReference type="PANTHER" id="PTHR47331">
    <property type="entry name" value="PHD-TYPE DOMAIN-CONTAINING PROTEIN"/>
    <property type="match status" value="1"/>
</dbReference>
<dbReference type="CDD" id="cd01644">
    <property type="entry name" value="RT_pepA17"/>
    <property type="match status" value="1"/>
</dbReference>
<dbReference type="PANTHER" id="PTHR47331:SF1">
    <property type="entry name" value="GAG-LIKE PROTEIN"/>
    <property type="match status" value="1"/>
</dbReference>
<dbReference type="InterPro" id="IPR008042">
    <property type="entry name" value="Retrotrans_Pao"/>
</dbReference>
<dbReference type="OrthoDB" id="5983986at2759"/>
<evidence type="ECO:0008006" key="3">
    <source>
        <dbReference type="Google" id="ProtNLM"/>
    </source>
</evidence>
<reference evidence="1 2" key="1">
    <citation type="journal article" date="2019" name="Commun. Biol.">
        <title>The bagworm genome reveals a unique fibroin gene that provides high tensile strength.</title>
        <authorList>
            <person name="Kono N."/>
            <person name="Nakamura H."/>
            <person name="Ohtoshi R."/>
            <person name="Tomita M."/>
            <person name="Numata K."/>
            <person name="Arakawa K."/>
        </authorList>
    </citation>
    <scope>NUCLEOTIDE SEQUENCE [LARGE SCALE GENOMIC DNA]</scope>
</reference>
<comment type="caution">
    <text evidence="1">The sequence shown here is derived from an EMBL/GenBank/DDBJ whole genome shotgun (WGS) entry which is preliminary data.</text>
</comment>
<dbReference type="Pfam" id="PF05380">
    <property type="entry name" value="Peptidase_A17"/>
    <property type="match status" value="1"/>
</dbReference>
<dbReference type="GO" id="GO:0071897">
    <property type="term" value="P:DNA biosynthetic process"/>
    <property type="evidence" value="ECO:0007669"/>
    <property type="project" value="UniProtKB-ARBA"/>
</dbReference>
<dbReference type="STRING" id="151549.A0A4C1WZU9"/>
<gene>
    <name evidence="1" type="ORF">EVAR_35852_1</name>
</gene>